<dbReference type="Proteomes" id="UP000183255">
    <property type="component" value="Unassembled WGS sequence"/>
</dbReference>
<proteinExistence type="predicted"/>
<reference evidence="1 2" key="1">
    <citation type="submission" date="2016-10" db="EMBL/GenBank/DDBJ databases">
        <authorList>
            <person name="de Groot N.N."/>
        </authorList>
    </citation>
    <scope>NUCLEOTIDE SEQUENCE [LARGE SCALE GENOMIC DNA]</scope>
    <source>
        <strain evidence="1 2">CGMCC 1.5058</strain>
    </source>
</reference>
<protein>
    <submittedName>
        <fullName evidence="1">Uncharacterized protein</fullName>
    </submittedName>
</protein>
<accession>A0A1G8RSA6</accession>
<sequence length="54" mass="6065">MGITSLRNVINNVYHDDIFNALSEPMALPARDIAKKMGLDIQEVHITKYCSIFG</sequence>
<dbReference type="AlphaFoldDB" id="A0A1G8RSA6"/>
<evidence type="ECO:0000313" key="2">
    <source>
        <dbReference type="Proteomes" id="UP000183255"/>
    </source>
</evidence>
<organism evidence="1 2">
    <name type="scientific">Proteiniclasticum ruminis</name>
    <dbReference type="NCBI Taxonomy" id="398199"/>
    <lineage>
        <taxon>Bacteria</taxon>
        <taxon>Bacillati</taxon>
        <taxon>Bacillota</taxon>
        <taxon>Clostridia</taxon>
        <taxon>Eubacteriales</taxon>
        <taxon>Clostridiaceae</taxon>
        <taxon>Proteiniclasticum</taxon>
    </lineage>
</organism>
<gene>
    <name evidence="1" type="ORF">SAMN05421804_10967</name>
</gene>
<name>A0A1G8RSA6_9CLOT</name>
<evidence type="ECO:0000313" key="1">
    <source>
        <dbReference type="EMBL" id="SDJ19848.1"/>
    </source>
</evidence>
<dbReference type="RefSeq" id="WP_155953268.1">
    <property type="nucleotide sequence ID" value="NZ_FNDZ01000009.1"/>
</dbReference>
<dbReference type="EMBL" id="FNDZ01000009">
    <property type="protein sequence ID" value="SDJ19848.1"/>
    <property type="molecule type" value="Genomic_DNA"/>
</dbReference>